<evidence type="ECO:0000256" key="3">
    <source>
        <dbReference type="SAM" id="MobiDB-lite"/>
    </source>
</evidence>
<dbReference type="GO" id="GO:0007389">
    <property type="term" value="P:pattern specification process"/>
    <property type="evidence" value="ECO:0007669"/>
    <property type="project" value="TreeGrafter"/>
</dbReference>
<dbReference type="InterPro" id="IPR011989">
    <property type="entry name" value="ARM-like"/>
</dbReference>
<dbReference type="GO" id="GO:0045295">
    <property type="term" value="F:gamma-catenin binding"/>
    <property type="evidence" value="ECO:0007669"/>
    <property type="project" value="TreeGrafter"/>
</dbReference>
<accession>A0A811JPS7</accession>
<dbReference type="GO" id="GO:0001708">
    <property type="term" value="P:cell fate specification"/>
    <property type="evidence" value="ECO:0007669"/>
    <property type="project" value="TreeGrafter"/>
</dbReference>
<feature type="compositionally biased region" description="Polar residues" evidence="3">
    <location>
        <begin position="493"/>
        <end position="526"/>
    </location>
</feature>
<comment type="caution">
    <text evidence="4">The sequence shown here is derived from an EMBL/GenBank/DDBJ whole genome shotgun (WGS) entry which is preliminary data.</text>
</comment>
<dbReference type="GO" id="GO:0016055">
    <property type="term" value="P:Wnt signaling pathway"/>
    <property type="evidence" value="ECO:0007669"/>
    <property type="project" value="UniProtKB-KW"/>
</dbReference>
<proteinExistence type="inferred from homology"/>
<dbReference type="GO" id="GO:0016342">
    <property type="term" value="C:catenin complex"/>
    <property type="evidence" value="ECO:0007669"/>
    <property type="project" value="TreeGrafter"/>
</dbReference>
<evidence type="ECO:0000313" key="5">
    <source>
        <dbReference type="Proteomes" id="UP000614601"/>
    </source>
</evidence>
<organism evidence="4 5">
    <name type="scientific">Bursaphelenchus okinawaensis</name>
    <dbReference type="NCBI Taxonomy" id="465554"/>
    <lineage>
        <taxon>Eukaryota</taxon>
        <taxon>Metazoa</taxon>
        <taxon>Ecdysozoa</taxon>
        <taxon>Nematoda</taxon>
        <taxon>Chromadorea</taxon>
        <taxon>Rhabditida</taxon>
        <taxon>Tylenchina</taxon>
        <taxon>Tylenchomorpha</taxon>
        <taxon>Aphelenchoidea</taxon>
        <taxon>Aphelenchoididae</taxon>
        <taxon>Bursaphelenchus</taxon>
    </lineage>
</organism>
<evidence type="ECO:0000313" key="4">
    <source>
        <dbReference type="EMBL" id="CAD5205362.1"/>
    </source>
</evidence>
<dbReference type="GO" id="GO:0090090">
    <property type="term" value="P:negative regulation of canonical Wnt signaling pathway"/>
    <property type="evidence" value="ECO:0007669"/>
    <property type="project" value="TreeGrafter"/>
</dbReference>
<keyword evidence="5" id="KW-1185">Reference proteome</keyword>
<dbReference type="GO" id="GO:0007399">
    <property type="term" value="P:nervous system development"/>
    <property type="evidence" value="ECO:0007669"/>
    <property type="project" value="TreeGrafter"/>
</dbReference>
<dbReference type="Proteomes" id="UP000614601">
    <property type="component" value="Unassembled WGS sequence"/>
</dbReference>
<feature type="compositionally biased region" description="Basic and acidic residues" evidence="3">
    <location>
        <begin position="630"/>
        <end position="646"/>
    </location>
</feature>
<feature type="compositionally biased region" description="Low complexity" evidence="3">
    <location>
        <begin position="579"/>
        <end position="591"/>
    </location>
</feature>
<dbReference type="SMART" id="SM00185">
    <property type="entry name" value="ARM"/>
    <property type="match status" value="3"/>
</dbReference>
<evidence type="ECO:0000256" key="1">
    <source>
        <dbReference type="ARBA" id="ARBA00009051"/>
    </source>
</evidence>
<dbReference type="EMBL" id="CAJFCW020000001">
    <property type="protein sequence ID" value="CAG9076964.1"/>
    <property type="molecule type" value="Genomic_DNA"/>
</dbReference>
<dbReference type="GO" id="GO:0016477">
    <property type="term" value="P:cell migration"/>
    <property type="evidence" value="ECO:0007669"/>
    <property type="project" value="TreeGrafter"/>
</dbReference>
<dbReference type="Gene3D" id="1.25.10.10">
    <property type="entry name" value="Leucine-rich Repeat Variant"/>
    <property type="match status" value="1"/>
</dbReference>
<dbReference type="OrthoDB" id="5918429at2759"/>
<dbReference type="GO" id="GO:0005881">
    <property type="term" value="C:cytoplasmic microtubule"/>
    <property type="evidence" value="ECO:0007669"/>
    <property type="project" value="TreeGrafter"/>
</dbReference>
<dbReference type="Pfam" id="PF00514">
    <property type="entry name" value="Arm"/>
    <property type="match status" value="1"/>
</dbReference>
<dbReference type="SUPFAM" id="SSF48371">
    <property type="entry name" value="ARM repeat"/>
    <property type="match status" value="1"/>
</dbReference>
<name>A0A811JPS7_9BILA</name>
<gene>
    <name evidence="4" type="ORF">BOKJ2_LOCUS46</name>
</gene>
<keyword evidence="2" id="KW-0879">Wnt signaling pathway</keyword>
<dbReference type="InterPro" id="IPR026818">
    <property type="entry name" value="Apc_fam"/>
</dbReference>
<reference evidence="4" key="1">
    <citation type="submission" date="2020-09" db="EMBL/GenBank/DDBJ databases">
        <authorList>
            <person name="Kikuchi T."/>
        </authorList>
    </citation>
    <scope>NUCLEOTIDE SEQUENCE</scope>
    <source>
        <strain evidence="4">SH1</strain>
    </source>
</reference>
<dbReference type="GO" id="GO:0007026">
    <property type="term" value="P:negative regulation of microtubule depolymerization"/>
    <property type="evidence" value="ECO:0007669"/>
    <property type="project" value="TreeGrafter"/>
</dbReference>
<dbReference type="GO" id="GO:0008017">
    <property type="term" value="F:microtubule binding"/>
    <property type="evidence" value="ECO:0007669"/>
    <property type="project" value="TreeGrafter"/>
</dbReference>
<dbReference type="PANTHER" id="PTHR12607">
    <property type="entry name" value="ADENOMATOUS POLYPOSIS COLI PROTEIN FAMILY"/>
    <property type="match status" value="1"/>
</dbReference>
<sequence>MNFPLDCSPTDQVFEEVSALFEDLANCCREEIDEYRLPRYLELLKNTKTVFVRVLSMRKLLESNVKMEFDEEYRETHNAIWKILKMSFEEDIRRVQANLGLVAAVGELLILYVHIYGIKKDKVYTDTVRAIGNLLTNLTFGNSQSKKRLCAHYGFLETVTHIIDEVPEMTQAYGALVRNLSWNADMGMMLALQKTVRPFAAASVQLYQQRLERNTQEEYKCLHSTFAALWNLAGHSSENKLAICETDLFIPSLISQLNTEPENTAFMENASGVLKYISVIIASSPSLLKVAHEAKIVRHLVDLLNSSSFTVIINALGALCHLVAKDEKSQLRIFNSEQAGIVLESLKNSAREDVRNAVKTVLTHLNSSHIAEYALSLPRNANFGHYNSLTANSSHGFRGMSSSYGGDDVNITQRSLLQRRMLGKQNTLPRRNDVCSFRARENSPKLAMTTHGHTMGGDMNFDLNTNGLASDSANLNNDSRGFLNLNTNSQASGALNLNSQPSGATYTDSRSSGAPPTDSQASTNQHTDSDNHDLVLQAGLGLSESTLATRNGSFQSISGDVPTNWKSNMTTTRNSGNQSPSSLSELPDSPSHYSKLSDHEDFDDEQVGKDKHLLHSAIASALPKPSRLRKGNEKQNDGLKHNESPRFNESMKLNDGLKQHQNGTNERILDKCIARVIPKPKRNLKFGENGSSRMKNSSILVHPNTTEKVRDASNLNVNVEDSEFGEDNFHMIDLPNGSFHQLPADVDAELSADRLVIDCLNLSSTSNKAKNYGRLPEPKRINVPKSAARVPPFNYKVSPQKPVEKPARQKMSTKFGEFTLTNL</sequence>
<dbReference type="EMBL" id="CAJFDH010000001">
    <property type="protein sequence ID" value="CAD5205362.1"/>
    <property type="molecule type" value="Genomic_DNA"/>
</dbReference>
<dbReference type="AlphaFoldDB" id="A0A811JPS7"/>
<feature type="region of interest" description="Disordered" evidence="3">
    <location>
        <begin position="552"/>
        <end position="663"/>
    </location>
</feature>
<comment type="similarity">
    <text evidence="1">Belongs to the adenomatous polyposis coli (APC) family.</text>
</comment>
<evidence type="ECO:0000256" key="2">
    <source>
        <dbReference type="ARBA" id="ARBA00022687"/>
    </source>
</evidence>
<dbReference type="PANTHER" id="PTHR12607:SF12">
    <property type="entry name" value="APC-LIKE, ISOFORM A-RELATED"/>
    <property type="match status" value="1"/>
</dbReference>
<dbReference type="GO" id="GO:0030877">
    <property type="term" value="C:beta-catenin destruction complex"/>
    <property type="evidence" value="ECO:0007669"/>
    <property type="project" value="TreeGrafter"/>
</dbReference>
<dbReference type="InterPro" id="IPR016024">
    <property type="entry name" value="ARM-type_fold"/>
</dbReference>
<dbReference type="GO" id="GO:0008013">
    <property type="term" value="F:beta-catenin binding"/>
    <property type="evidence" value="ECO:0007669"/>
    <property type="project" value="InterPro"/>
</dbReference>
<feature type="compositionally biased region" description="Polar residues" evidence="3">
    <location>
        <begin position="564"/>
        <end position="578"/>
    </location>
</feature>
<dbReference type="Proteomes" id="UP000783686">
    <property type="component" value="Unassembled WGS sequence"/>
</dbReference>
<dbReference type="InterPro" id="IPR000225">
    <property type="entry name" value="Armadillo"/>
</dbReference>
<protein>
    <submittedName>
        <fullName evidence="4">Uncharacterized protein</fullName>
    </submittedName>
</protein>
<feature type="region of interest" description="Disordered" evidence="3">
    <location>
        <begin position="493"/>
        <end position="530"/>
    </location>
</feature>